<feature type="transmembrane region" description="Helical" evidence="2">
    <location>
        <begin position="28"/>
        <end position="50"/>
    </location>
</feature>
<proteinExistence type="predicted"/>
<keyword evidence="2" id="KW-0812">Transmembrane</keyword>
<evidence type="ECO:0000313" key="4">
    <source>
        <dbReference type="Proteomes" id="UP000188388"/>
    </source>
</evidence>
<dbReference type="AlphaFoldDB" id="A0A1R3V676"/>
<reference evidence="4" key="1">
    <citation type="submission" date="2017-01" db="EMBL/GenBank/DDBJ databases">
        <authorList>
            <person name="Brunel B."/>
        </authorList>
    </citation>
    <scope>NUCLEOTIDE SEQUENCE [LARGE SCALE GENOMIC DNA]</scope>
</reference>
<evidence type="ECO:0000313" key="3">
    <source>
        <dbReference type="EMBL" id="SIT55424.1"/>
    </source>
</evidence>
<organism evidence="3 4">
    <name type="scientific">Mesorhizobium prunaredense</name>
    <dbReference type="NCBI Taxonomy" id="1631249"/>
    <lineage>
        <taxon>Bacteria</taxon>
        <taxon>Pseudomonadati</taxon>
        <taxon>Pseudomonadota</taxon>
        <taxon>Alphaproteobacteria</taxon>
        <taxon>Hyphomicrobiales</taxon>
        <taxon>Phyllobacteriaceae</taxon>
        <taxon>Mesorhizobium</taxon>
    </lineage>
</organism>
<evidence type="ECO:0000256" key="2">
    <source>
        <dbReference type="SAM" id="Phobius"/>
    </source>
</evidence>
<gene>
    <name evidence="3" type="ORF">BQ8794_210117</name>
</gene>
<protein>
    <submittedName>
        <fullName evidence="3">Uncharacterized protein</fullName>
    </submittedName>
</protein>
<sequence>MQERNGKERSTTEQESDQKGCEVAHLGFLPLLLSSVAFVKYIIACLVHALRRELGLPRLKVAPHLTPTPACRRCRKGAAGTLLLCQPPM</sequence>
<name>A0A1R3V676_9HYPH</name>
<feature type="region of interest" description="Disordered" evidence="1">
    <location>
        <begin position="1"/>
        <end position="20"/>
    </location>
</feature>
<keyword evidence="2" id="KW-1133">Transmembrane helix</keyword>
<dbReference type="EMBL" id="FTPD01000014">
    <property type="protein sequence ID" value="SIT55424.1"/>
    <property type="molecule type" value="Genomic_DNA"/>
</dbReference>
<keyword evidence="4" id="KW-1185">Reference proteome</keyword>
<accession>A0A1R3V676</accession>
<keyword evidence="2" id="KW-0472">Membrane</keyword>
<dbReference type="Proteomes" id="UP000188388">
    <property type="component" value="Unassembled WGS sequence"/>
</dbReference>
<evidence type="ECO:0000256" key="1">
    <source>
        <dbReference type="SAM" id="MobiDB-lite"/>
    </source>
</evidence>